<name>A0A369JKK6_HYPMA</name>
<dbReference type="EMBL" id="LUEZ02000080">
    <property type="protein sequence ID" value="RDB19326.1"/>
    <property type="molecule type" value="Genomic_DNA"/>
</dbReference>
<dbReference type="Proteomes" id="UP000076154">
    <property type="component" value="Unassembled WGS sequence"/>
</dbReference>
<evidence type="ECO:0000256" key="1">
    <source>
        <dbReference type="SAM" id="MobiDB-lite"/>
    </source>
</evidence>
<protein>
    <submittedName>
        <fullName evidence="2">Uncharacterized protein</fullName>
    </submittedName>
</protein>
<gene>
    <name evidence="2" type="ORF">Hypma_013464</name>
</gene>
<feature type="region of interest" description="Disordered" evidence="1">
    <location>
        <begin position="412"/>
        <end position="438"/>
    </location>
</feature>
<proteinExistence type="predicted"/>
<dbReference type="InParanoid" id="A0A369JKK6"/>
<feature type="compositionally biased region" description="Basic and acidic residues" evidence="1">
    <location>
        <begin position="418"/>
        <end position="438"/>
    </location>
</feature>
<comment type="caution">
    <text evidence="2">The sequence shown here is derived from an EMBL/GenBank/DDBJ whole genome shotgun (WGS) entry which is preliminary data.</text>
</comment>
<reference evidence="2" key="1">
    <citation type="submission" date="2018-04" db="EMBL/GenBank/DDBJ databases">
        <title>Whole genome sequencing of Hypsizygus marmoreus.</title>
        <authorList>
            <person name="Choi I.-G."/>
            <person name="Min B."/>
            <person name="Kim J.-G."/>
            <person name="Kim S."/>
            <person name="Oh Y.-L."/>
            <person name="Kong W.-S."/>
            <person name="Park H."/>
            <person name="Jeong J."/>
            <person name="Song E.-S."/>
        </authorList>
    </citation>
    <scope>NUCLEOTIDE SEQUENCE [LARGE SCALE GENOMIC DNA]</scope>
    <source>
        <strain evidence="2">51987-8</strain>
    </source>
</reference>
<sequence>MSESVVIIERISDPFNQPARCISISYVKLTSSGGLSMDDIGLGSPDQTFLAFGEGGFEVPHSGNTFCPFHLERLVTKTAKGPVMTVVEAGDALVAERRRLRRADHYIQQRCPKKHVPDPSSTMIHARTYVPLTFSLPAPTENKNNIVPVPKASQASSCFHDDECAAVTTKASNVPGPAFINVHRTLDPYADVVRAIETSVVAVSYDGGGCLDMETLGIGEPDDMFVAFDLNNKLRPGPYFPNGRYMYCIFDHVRYEHEDDLNPTITIISHDDLIVAQEHHYQERKARERALKREARSKWLASIAPWAIFATSHGAEHVEAKPRFASLPVTEDSSTAEHQGDCDPLLNTVIKPGVVDFDCDEIPEDKKCSPLCQACSIGSRDHTNAITESGMKRLTRRIRTYAVSVCRASTPNEIHIQLPEEKHPEDGSDPEHPGKEAG</sequence>
<evidence type="ECO:0000313" key="2">
    <source>
        <dbReference type="EMBL" id="RDB19326.1"/>
    </source>
</evidence>
<organism evidence="2 3">
    <name type="scientific">Hypsizygus marmoreus</name>
    <name type="common">White beech mushroom</name>
    <name type="synonym">Agaricus marmoreus</name>
    <dbReference type="NCBI Taxonomy" id="39966"/>
    <lineage>
        <taxon>Eukaryota</taxon>
        <taxon>Fungi</taxon>
        <taxon>Dikarya</taxon>
        <taxon>Basidiomycota</taxon>
        <taxon>Agaricomycotina</taxon>
        <taxon>Agaricomycetes</taxon>
        <taxon>Agaricomycetidae</taxon>
        <taxon>Agaricales</taxon>
        <taxon>Tricholomatineae</taxon>
        <taxon>Lyophyllaceae</taxon>
        <taxon>Hypsizygus</taxon>
    </lineage>
</organism>
<dbReference type="AlphaFoldDB" id="A0A369JKK6"/>
<accession>A0A369JKK6</accession>
<evidence type="ECO:0000313" key="3">
    <source>
        <dbReference type="Proteomes" id="UP000076154"/>
    </source>
</evidence>
<keyword evidence="3" id="KW-1185">Reference proteome</keyword>